<protein>
    <recommendedName>
        <fullName evidence="8">Secreted protein</fullName>
    </recommendedName>
</protein>
<keyword evidence="7" id="KW-1185">Reference proteome</keyword>
<gene>
    <name evidence="3" type="ORF">AVEN_102675_1</name>
    <name evidence="6" type="ORF">AVEN_129659_1</name>
    <name evidence="4" type="ORF">AVEN_245768_1</name>
    <name evidence="5" type="ORF">AVEN_70293_1</name>
</gene>
<dbReference type="EMBL" id="BGPR01118545">
    <property type="protein sequence ID" value="GBN13215.1"/>
    <property type="molecule type" value="Genomic_DNA"/>
</dbReference>
<comment type="caution">
    <text evidence="6">The sequence shown here is derived from an EMBL/GenBank/DDBJ whole genome shotgun (WGS) entry which is preliminary data.</text>
</comment>
<organism evidence="6 7">
    <name type="scientific">Araneus ventricosus</name>
    <name type="common">Orbweaver spider</name>
    <name type="synonym">Epeira ventricosa</name>
    <dbReference type="NCBI Taxonomy" id="182803"/>
    <lineage>
        <taxon>Eukaryota</taxon>
        <taxon>Metazoa</taxon>
        <taxon>Ecdysozoa</taxon>
        <taxon>Arthropoda</taxon>
        <taxon>Chelicerata</taxon>
        <taxon>Arachnida</taxon>
        <taxon>Araneae</taxon>
        <taxon>Araneomorphae</taxon>
        <taxon>Entelegynae</taxon>
        <taxon>Araneoidea</taxon>
        <taxon>Araneidae</taxon>
        <taxon>Araneus</taxon>
    </lineage>
</organism>
<evidence type="ECO:0000313" key="4">
    <source>
        <dbReference type="EMBL" id="GBN13168.1"/>
    </source>
</evidence>
<evidence type="ECO:0000313" key="6">
    <source>
        <dbReference type="EMBL" id="GBN13230.1"/>
    </source>
</evidence>
<reference evidence="6 7" key="1">
    <citation type="journal article" date="2019" name="Sci. Rep.">
        <title>Orb-weaving spider Araneus ventricosus genome elucidates the spidroin gene catalogue.</title>
        <authorList>
            <person name="Kono N."/>
            <person name="Nakamura H."/>
            <person name="Ohtoshi R."/>
            <person name="Moran D.A.P."/>
            <person name="Shinohara A."/>
            <person name="Yoshida Y."/>
            <person name="Fujiwara M."/>
            <person name="Mori M."/>
            <person name="Tomita M."/>
            <person name="Arakawa K."/>
        </authorList>
    </citation>
    <scope>NUCLEOTIDE SEQUENCE [LARGE SCALE GENOMIC DNA]</scope>
</reference>
<dbReference type="EMBL" id="BGPR01118530">
    <property type="protein sequence ID" value="GBN13168.1"/>
    <property type="molecule type" value="Genomic_DNA"/>
</dbReference>
<evidence type="ECO:0000313" key="5">
    <source>
        <dbReference type="EMBL" id="GBN13215.1"/>
    </source>
</evidence>
<name>A0A4Y2LGD9_ARAVE</name>
<dbReference type="EMBL" id="BGPR01118529">
    <property type="protein sequence ID" value="GBN13162.1"/>
    <property type="molecule type" value="Genomic_DNA"/>
</dbReference>
<feature type="region of interest" description="Disordered" evidence="1">
    <location>
        <begin position="37"/>
        <end position="75"/>
    </location>
</feature>
<evidence type="ECO:0000313" key="3">
    <source>
        <dbReference type="EMBL" id="GBN13162.1"/>
    </source>
</evidence>
<sequence length="100" mass="10704">MLNAMAMQCRWQLSTLAMVVVCHDTLLISRIPTTSSRRVSDLGSHAHGKKQLATLSSPNDQRSRRCTGAGVSGSAPPCVKMTVCSAYRVVVRKGVCNSVA</sequence>
<feature type="signal peptide" evidence="2">
    <location>
        <begin position="1"/>
        <end position="22"/>
    </location>
</feature>
<proteinExistence type="predicted"/>
<evidence type="ECO:0000256" key="1">
    <source>
        <dbReference type="SAM" id="MobiDB-lite"/>
    </source>
</evidence>
<dbReference type="Proteomes" id="UP000499080">
    <property type="component" value="Unassembled WGS sequence"/>
</dbReference>
<evidence type="ECO:0000313" key="7">
    <source>
        <dbReference type="Proteomes" id="UP000499080"/>
    </source>
</evidence>
<evidence type="ECO:0008006" key="8">
    <source>
        <dbReference type="Google" id="ProtNLM"/>
    </source>
</evidence>
<accession>A0A4Y2LGD9</accession>
<dbReference type="AlphaFoldDB" id="A0A4Y2LGD9"/>
<keyword evidence="2" id="KW-0732">Signal</keyword>
<evidence type="ECO:0000256" key="2">
    <source>
        <dbReference type="SAM" id="SignalP"/>
    </source>
</evidence>
<feature type="chain" id="PRO_5036362110" description="Secreted protein" evidence="2">
    <location>
        <begin position="23"/>
        <end position="100"/>
    </location>
</feature>
<dbReference type="EMBL" id="BGPR01118550">
    <property type="protein sequence ID" value="GBN13230.1"/>
    <property type="molecule type" value="Genomic_DNA"/>
</dbReference>